<dbReference type="SMART" id="SM00848">
    <property type="entry name" value="Inhibitor_I29"/>
    <property type="match status" value="1"/>
</dbReference>
<protein>
    <recommendedName>
        <fullName evidence="2">Cathepsin propeptide inhibitor domain-containing protein</fullName>
    </recommendedName>
</protein>
<comment type="caution">
    <text evidence="3">The sequence shown here is derived from an EMBL/GenBank/DDBJ whole genome shotgun (WGS) entry which is preliminary data.</text>
</comment>
<dbReference type="Pfam" id="PF08246">
    <property type="entry name" value="Inhibitor_I29"/>
    <property type="match status" value="1"/>
</dbReference>
<reference evidence="3" key="1">
    <citation type="journal article" date="2023" name="G3 (Bethesda)">
        <title>Whole genome assemblies of Zophobas morio and Tenebrio molitor.</title>
        <authorList>
            <person name="Kaur S."/>
            <person name="Stinson S.A."/>
            <person name="diCenzo G.C."/>
        </authorList>
    </citation>
    <scope>NUCLEOTIDE SEQUENCE</scope>
    <source>
        <strain evidence="3">QUZm001</strain>
    </source>
</reference>
<feature type="region of interest" description="Disordered" evidence="1">
    <location>
        <begin position="73"/>
        <end position="94"/>
    </location>
</feature>
<dbReference type="AlphaFoldDB" id="A0AA38I3H8"/>
<dbReference type="Proteomes" id="UP001168821">
    <property type="component" value="Unassembled WGS sequence"/>
</dbReference>
<proteinExistence type="predicted"/>
<feature type="domain" description="Cathepsin propeptide inhibitor" evidence="2">
    <location>
        <begin position="17"/>
        <end position="77"/>
    </location>
</feature>
<evidence type="ECO:0000313" key="3">
    <source>
        <dbReference type="EMBL" id="KAJ3648334.1"/>
    </source>
</evidence>
<dbReference type="InterPro" id="IPR038765">
    <property type="entry name" value="Papain-like_cys_pep_sf"/>
</dbReference>
<name>A0AA38I3H8_9CUCU</name>
<evidence type="ECO:0000256" key="1">
    <source>
        <dbReference type="SAM" id="MobiDB-lite"/>
    </source>
</evidence>
<dbReference type="EMBL" id="JALNTZ010000006">
    <property type="protein sequence ID" value="KAJ3648334.1"/>
    <property type="molecule type" value="Genomic_DNA"/>
</dbReference>
<evidence type="ECO:0000259" key="2">
    <source>
        <dbReference type="SMART" id="SM00848"/>
    </source>
</evidence>
<evidence type="ECO:0000313" key="4">
    <source>
        <dbReference type="Proteomes" id="UP001168821"/>
    </source>
</evidence>
<accession>A0AA38I3H8</accession>
<keyword evidence="4" id="KW-1185">Reference proteome</keyword>
<dbReference type="Gene3D" id="1.10.287.2250">
    <property type="match status" value="1"/>
</dbReference>
<gene>
    <name evidence="3" type="ORF">Zmor_020145</name>
</gene>
<organism evidence="3 4">
    <name type="scientific">Zophobas morio</name>
    <dbReference type="NCBI Taxonomy" id="2755281"/>
    <lineage>
        <taxon>Eukaryota</taxon>
        <taxon>Metazoa</taxon>
        <taxon>Ecdysozoa</taxon>
        <taxon>Arthropoda</taxon>
        <taxon>Hexapoda</taxon>
        <taxon>Insecta</taxon>
        <taxon>Pterygota</taxon>
        <taxon>Neoptera</taxon>
        <taxon>Endopterygota</taxon>
        <taxon>Coleoptera</taxon>
        <taxon>Polyphaga</taxon>
        <taxon>Cucujiformia</taxon>
        <taxon>Tenebrionidae</taxon>
        <taxon>Zophobas</taxon>
    </lineage>
</organism>
<sequence>MSAATSALTETEITEKWATYKTEFGKNYPDEKEEQMRKKLFTETLKFIEEHNKKYERGEVTFTVGLNHFADLTPEEKRPYSHGVLRPTTDKSEK</sequence>
<dbReference type="InterPro" id="IPR013201">
    <property type="entry name" value="Prot_inhib_I29"/>
</dbReference>
<dbReference type="SUPFAM" id="SSF54001">
    <property type="entry name" value="Cysteine proteinases"/>
    <property type="match status" value="1"/>
</dbReference>